<organism evidence="2 3">
    <name type="scientific">Portunus trituberculatus</name>
    <name type="common">Swimming crab</name>
    <name type="synonym">Neptunus trituberculatus</name>
    <dbReference type="NCBI Taxonomy" id="210409"/>
    <lineage>
        <taxon>Eukaryota</taxon>
        <taxon>Metazoa</taxon>
        <taxon>Ecdysozoa</taxon>
        <taxon>Arthropoda</taxon>
        <taxon>Crustacea</taxon>
        <taxon>Multicrustacea</taxon>
        <taxon>Malacostraca</taxon>
        <taxon>Eumalacostraca</taxon>
        <taxon>Eucarida</taxon>
        <taxon>Decapoda</taxon>
        <taxon>Pleocyemata</taxon>
        <taxon>Brachyura</taxon>
        <taxon>Eubrachyura</taxon>
        <taxon>Portunoidea</taxon>
        <taxon>Portunidae</taxon>
        <taxon>Portuninae</taxon>
        <taxon>Portunus</taxon>
    </lineage>
</organism>
<name>A0A5B7DYZ8_PORTR</name>
<feature type="transmembrane region" description="Helical" evidence="1">
    <location>
        <begin position="58"/>
        <end position="79"/>
    </location>
</feature>
<keyword evidence="3" id="KW-1185">Reference proteome</keyword>
<evidence type="ECO:0000313" key="3">
    <source>
        <dbReference type="Proteomes" id="UP000324222"/>
    </source>
</evidence>
<dbReference type="Proteomes" id="UP000324222">
    <property type="component" value="Unassembled WGS sequence"/>
</dbReference>
<gene>
    <name evidence="2" type="ORF">E2C01_019969</name>
</gene>
<accession>A0A5B7DYZ8</accession>
<evidence type="ECO:0000313" key="2">
    <source>
        <dbReference type="EMBL" id="MPC26820.1"/>
    </source>
</evidence>
<evidence type="ECO:0000256" key="1">
    <source>
        <dbReference type="SAM" id="Phobius"/>
    </source>
</evidence>
<keyword evidence="1" id="KW-0472">Membrane</keyword>
<dbReference type="EMBL" id="VSRR010001656">
    <property type="protein sequence ID" value="MPC26820.1"/>
    <property type="molecule type" value="Genomic_DNA"/>
</dbReference>
<proteinExistence type="predicted"/>
<feature type="transmembrane region" description="Helical" evidence="1">
    <location>
        <begin position="26"/>
        <end position="46"/>
    </location>
</feature>
<comment type="caution">
    <text evidence="2">The sequence shown here is derived from an EMBL/GenBank/DDBJ whole genome shotgun (WGS) entry which is preliminary data.</text>
</comment>
<keyword evidence="1" id="KW-1133">Transmembrane helix</keyword>
<sequence length="80" mass="8417">MVKLEDKPHTTPCLLRPASQSYTSAAFVQCLFSASFIEVGILLAMLSLNHIRKQGKRVVIVVFLAGGATAGGGVTLTALT</sequence>
<dbReference type="AlphaFoldDB" id="A0A5B7DYZ8"/>
<keyword evidence="1" id="KW-0812">Transmembrane</keyword>
<reference evidence="2 3" key="1">
    <citation type="submission" date="2019-05" db="EMBL/GenBank/DDBJ databases">
        <title>Another draft genome of Portunus trituberculatus and its Hox gene families provides insights of decapod evolution.</title>
        <authorList>
            <person name="Jeong J.-H."/>
            <person name="Song I."/>
            <person name="Kim S."/>
            <person name="Choi T."/>
            <person name="Kim D."/>
            <person name="Ryu S."/>
            <person name="Kim W."/>
        </authorList>
    </citation>
    <scope>NUCLEOTIDE SEQUENCE [LARGE SCALE GENOMIC DNA]</scope>
    <source>
        <tissue evidence="2">Muscle</tissue>
    </source>
</reference>
<protein>
    <submittedName>
        <fullName evidence="2">Uncharacterized protein</fullName>
    </submittedName>
</protein>